<gene>
    <name evidence="2" type="ORF">J2S41_002341</name>
</gene>
<name>A0AAE4C910_9ACTN</name>
<reference evidence="2" key="1">
    <citation type="submission" date="2023-07" db="EMBL/GenBank/DDBJ databases">
        <title>Sequencing the genomes of 1000 actinobacteria strains.</title>
        <authorList>
            <person name="Klenk H.-P."/>
        </authorList>
    </citation>
    <scope>NUCLEOTIDE SEQUENCE</scope>
    <source>
        <strain evidence="2">DSM 44707</strain>
    </source>
</reference>
<dbReference type="Proteomes" id="UP001183643">
    <property type="component" value="Unassembled WGS sequence"/>
</dbReference>
<keyword evidence="3" id="KW-1185">Reference proteome</keyword>
<evidence type="ECO:0000313" key="3">
    <source>
        <dbReference type="Proteomes" id="UP001183643"/>
    </source>
</evidence>
<dbReference type="SUPFAM" id="SSF140453">
    <property type="entry name" value="EsxAB dimer-like"/>
    <property type="match status" value="1"/>
</dbReference>
<sequence>MAGTGYQSDAAAMAKGVAGFEQSAQDVRTAMDALETELRDQLQRYQGAQAQAFWQVHNRVKESMLAAGRELTTMSELVRTSATNYSAGDDEVASDIGGLEGEAASPIFNRLSGN</sequence>
<dbReference type="InterPro" id="IPR022536">
    <property type="entry name" value="EspC"/>
</dbReference>
<feature type="coiled-coil region" evidence="1">
    <location>
        <begin position="17"/>
        <end position="51"/>
    </location>
</feature>
<comment type="caution">
    <text evidence="2">The sequence shown here is derived from an EMBL/GenBank/DDBJ whole genome shotgun (WGS) entry which is preliminary data.</text>
</comment>
<dbReference type="Gene3D" id="1.10.287.1060">
    <property type="entry name" value="ESAT-6-like"/>
    <property type="match status" value="1"/>
</dbReference>
<organism evidence="2 3">
    <name type="scientific">Catenuloplanes atrovinosus</name>
    <dbReference type="NCBI Taxonomy" id="137266"/>
    <lineage>
        <taxon>Bacteria</taxon>
        <taxon>Bacillati</taxon>
        <taxon>Actinomycetota</taxon>
        <taxon>Actinomycetes</taxon>
        <taxon>Micromonosporales</taxon>
        <taxon>Micromonosporaceae</taxon>
        <taxon>Catenuloplanes</taxon>
    </lineage>
</organism>
<dbReference type="AlphaFoldDB" id="A0AAE4C910"/>
<dbReference type="EMBL" id="JAVDYB010000001">
    <property type="protein sequence ID" value="MDR7275563.1"/>
    <property type="molecule type" value="Genomic_DNA"/>
</dbReference>
<accession>A0AAE4C910</accession>
<dbReference type="RefSeq" id="WP_310366673.1">
    <property type="nucleotide sequence ID" value="NZ_JAVDYB010000001.1"/>
</dbReference>
<evidence type="ECO:0000256" key="1">
    <source>
        <dbReference type="SAM" id="Coils"/>
    </source>
</evidence>
<dbReference type="InterPro" id="IPR036689">
    <property type="entry name" value="ESAT-6-like_sf"/>
</dbReference>
<keyword evidence="1" id="KW-0175">Coiled coil</keyword>
<protein>
    <submittedName>
        <fullName evidence="2">Uncharacterized protein YukE</fullName>
    </submittedName>
</protein>
<dbReference type="GO" id="GO:0009306">
    <property type="term" value="P:protein secretion"/>
    <property type="evidence" value="ECO:0007669"/>
    <property type="project" value="InterPro"/>
</dbReference>
<proteinExistence type="predicted"/>
<dbReference type="Pfam" id="PF10824">
    <property type="entry name" value="T7SS_ESX_EspC"/>
    <property type="match status" value="1"/>
</dbReference>
<evidence type="ECO:0000313" key="2">
    <source>
        <dbReference type="EMBL" id="MDR7275563.1"/>
    </source>
</evidence>